<dbReference type="STRING" id="1214573.A0A0G2FYS3"/>
<keyword evidence="2" id="KW-1185">Reference proteome</keyword>
<gene>
    <name evidence="1" type="ORF">UCDDA912_g00921</name>
</gene>
<dbReference type="SUPFAM" id="SSF48452">
    <property type="entry name" value="TPR-like"/>
    <property type="match status" value="1"/>
</dbReference>
<name>A0A0G2FYS3_9PEZI</name>
<protein>
    <submittedName>
        <fullName evidence="1">Putative nb-arc and tpr domain containing protein</fullName>
    </submittedName>
</protein>
<dbReference type="InterPro" id="IPR011990">
    <property type="entry name" value="TPR-like_helical_dom_sf"/>
</dbReference>
<dbReference type="Gene3D" id="1.25.40.10">
    <property type="entry name" value="Tetratricopeptide repeat domain"/>
    <property type="match status" value="1"/>
</dbReference>
<proteinExistence type="predicted"/>
<accession>A0A0G2FYS3</accession>
<evidence type="ECO:0000313" key="1">
    <source>
        <dbReference type="EMBL" id="KKY39014.1"/>
    </source>
</evidence>
<sequence>MAPKNTTTVGPAVSDNDEVSRSAAAALLSVLCFIDHTNIQENLVVESLGPVGLADFPTNITDYVGALNLLISAGKATLETQGRRILRISDSVKAAVMQALSMDERRAVFDAAVKLLSVAWPWLDTYNATDVERLQFVRQYRPHIVALRAICLDLEPAGFVPGMAFCAFLHEEAWLETMQTTVDDMHLGCSEYGLPLAHRILDHHQITLTEPGSRDEYKRLCMNQARFIGVTSSMLGKENEALGAMKMWMDMLTKRYGAHGLRDDARTIAFVHVETGMHNLRFKDFNYSDAFETFRLACESVNNQKGVGESAFKYVLPNVNLALVVAHYHRNFRPAMTILENLLGERGQGSGLIFDDMTSLETGIVLYAMGTVIHFSTPNKVPEVVGESLRFLRRAVAVLEQTHGDEAVFTLAATYRMAACLFDLEKYEEAIVHLDKINRAMAGYKRSSTDPLCADILWQKARALWKGGKTLQAIGNESQEIEAGDMIDEAAQIHWDVQGTVVDASAARDSTWDSRVCHLYR</sequence>
<organism evidence="1 2">
    <name type="scientific">Diaporthe ampelina</name>
    <dbReference type="NCBI Taxonomy" id="1214573"/>
    <lineage>
        <taxon>Eukaryota</taxon>
        <taxon>Fungi</taxon>
        <taxon>Dikarya</taxon>
        <taxon>Ascomycota</taxon>
        <taxon>Pezizomycotina</taxon>
        <taxon>Sordariomycetes</taxon>
        <taxon>Sordariomycetidae</taxon>
        <taxon>Diaporthales</taxon>
        <taxon>Diaporthaceae</taxon>
        <taxon>Diaporthe</taxon>
    </lineage>
</organism>
<dbReference type="EMBL" id="LCUC01000040">
    <property type="protein sequence ID" value="KKY39014.1"/>
    <property type="molecule type" value="Genomic_DNA"/>
</dbReference>
<dbReference type="AlphaFoldDB" id="A0A0G2FYS3"/>
<comment type="caution">
    <text evidence="1">The sequence shown here is derived from an EMBL/GenBank/DDBJ whole genome shotgun (WGS) entry which is preliminary data.</text>
</comment>
<dbReference type="OrthoDB" id="6161812at2759"/>
<reference evidence="1 2" key="2">
    <citation type="submission" date="2015-05" db="EMBL/GenBank/DDBJ databases">
        <authorList>
            <person name="Morales-Cruz A."/>
            <person name="Amrine K.C."/>
            <person name="Cantu D."/>
        </authorList>
    </citation>
    <scope>NUCLEOTIDE SEQUENCE [LARGE SCALE GENOMIC DNA]</scope>
    <source>
        <strain evidence="1">DA912</strain>
    </source>
</reference>
<evidence type="ECO:0000313" key="2">
    <source>
        <dbReference type="Proteomes" id="UP000034680"/>
    </source>
</evidence>
<dbReference type="Proteomes" id="UP000034680">
    <property type="component" value="Unassembled WGS sequence"/>
</dbReference>
<reference evidence="1 2" key="1">
    <citation type="submission" date="2015-05" db="EMBL/GenBank/DDBJ databases">
        <title>Distinctive expansion of gene families associated with plant cell wall degradation and secondary metabolism in the genomes of grapevine trunk pathogens.</title>
        <authorList>
            <person name="Lawrence D.P."/>
            <person name="Travadon R."/>
            <person name="Rolshausen P.E."/>
            <person name="Baumgartner K."/>
        </authorList>
    </citation>
    <scope>NUCLEOTIDE SEQUENCE [LARGE SCALE GENOMIC DNA]</scope>
    <source>
        <strain evidence="1">DA912</strain>
    </source>
</reference>